<sequence>MVRPSSKNNSNNSTEAADVKERKRLKKLSFSNHILSDTPIDAQSPLPPSKTVLKHHGKDITRKCQRKNRFLFSFPGLLAPIASGGKIGDLKNLGTKNPILYLHFPQGQLKLFGTIVYPKNRYLSLQFSRGGKNVMCEDYFDTMIVFSEAWWIGTKEENPEEARLDFPKQFLEGREVEYDFKGGAGAASALINKQVAHRSGMKYVEEESPDTELENDLLDEKSNLKDLKETTPVRHSERTTGKTFKFADVSSEEDAVESVPADIDVKEEGEEEKKAGKELEFKWSMLGLPFLDFDDEDATQGNHFSSQNHASAMSETNSRKLSESAVIATTSKEDLHSNRGSLVQATISTLFNKAHGKKKVEEKIEPRNSRKYQSSKVAGQKSPHADLKRKNDQAGEPIKRGKVTRGKKAVVYLFKRIKVNVSLDAKKNKVHWEVEWPILEFIVELEGQ</sequence>
<evidence type="ECO:0000313" key="2">
    <source>
        <dbReference type="EMBL" id="EEF32321.1"/>
    </source>
</evidence>
<evidence type="ECO:0000313" key="3">
    <source>
        <dbReference type="Proteomes" id="UP000008311"/>
    </source>
</evidence>
<evidence type="ECO:0008006" key="4">
    <source>
        <dbReference type="Google" id="ProtNLM"/>
    </source>
</evidence>
<feature type="region of interest" description="Disordered" evidence="1">
    <location>
        <begin position="356"/>
        <end position="402"/>
    </location>
</feature>
<feature type="region of interest" description="Disordered" evidence="1">
    <location>
        <begin position="1"/>
        <end position="22"/>
    </location>
</feature>
<feature type="region of interest" description="Disordered" evidence="1">
    <location>
        <begin position="39"/>
        <end position="58"/>
    </location>
</feature>
<feature type="region of interest" description="Disordered" evidence="1">
    <location>
        <begin position="299"/>
        <end position="318"/>
    </location>
</feature>
<organism evidence="2 3">
    <name type="scientific">Ricinus communis</name>
    <name type="common">Castor bean</name>
    <dbReference type="NCBI Taxonomy" id="3988"/>
    <lineage>
        <taxon>Eukaryota</taxon>
        <taxon>Viridiplantae</taxon>
        <taxon>Streptophyta</taxon>
        <taxon>Embryophyta</taxon>
        <taxon>Tracheophyta</taxon>
        <taxon>Spermatophyta</taxon>
        <taxon>Magnoliopsida</taxon>
        <taxon>eudicotyledons</taxon>
        <taxon>Gunneridae</taxon>
        <taxon>Pentapetalae</taxon>
        <taxon>rosids</taxon>
        <taxon>fabids</taxon>
        <taxon>Malpighiales</taxon>
        <taxon>Euphorbiaceae</taxon>
        <taxon>Acalyphoideae</taxon>
        <taxon>Acalypheae</taxon>
        <taxon>Ricinus</taxon>
    </lineage>
</organism>
<dbReference type="PANTHER" id="PTHR35698:SF2">
    <property type="entry name" value="DNA-BINDING PROTEIN RHL1"/>
    <property type="match status" value="1"/>
</dbReference>
<proteinExistence type="predicted"/>
<dbReference type="AlphaFoldDB" id="B9SVP0"/>
<dbReference type="InterPro" id="IPR038859">
    <property type="entry name" value="RHL1"/>
</dbReference>
<feature type="compositionally biased region" description="Polar residues" evidence="1">
    <location>
        <begin position="299"/>
        <end position="316"/>
    </location>
</feature>
<evidence type="ECO:0000256" key="1">
    <source>
        <dbReference type="SAM" id="MobiDB-lite"/>
    </source>
</evidence>
<keyword evidence="3" id="KW-1185">Reference proteome</keyword>
<dbReference type="FunCoup" id="B9SVP0">
    <property type="interactions" value="1601"/>
</dbReference>
<dbReference type="STRING" id="3988.B9SVP0"/>
<dbReference type="Proteomes" id="UP000008311">
    <property type="component" value="Unassembled WGS sequence"/>
</dbReference>
<feature type="compositionally biased region" description="Basic and acidic residues" evidence="1">
    <location>
        <begin position="383"/>
        <end position="399"/>
    </location>
</feature>
<dbReference type="EMBL" id="EQ974171">
    <property type="protein sequence ID" value="EEF32321.1"/>
    <property type="molecule type" value="Genomic_DNA"/>
</dbReference>
<dbReference type="GO" id="GO:0003677">
    <property type="term" value="F:DNA binding"/>
    <property type="evidence" value="ECO:0007669"/>
    <property type="project" value="InterPro"/>
</dbReference>
<dbReference type="PANTHER" id="PTHR35698">
    <property type="entry name" value="DNA-BINDING PROTEIN RHL1"/>
    <property type="match status" value="1"/>
</dbReference>
<dbReference type="eggNOG" id="ENOG502QVIA">
    <property type="taxonomic scope" value="Eukaryota"/>
</dbReference>
<feature type="compositionally biased region" description="Polar residues" evidence="1">
    <location>
        <begin position="1"/>
        <end position="15"/>
    </location>
</feature>
<dbReference type="GO" id="GO:0042023">
    <property type="term" value="P:DNA endoreduplication"/>
    <property type="evidence" value="ECO:0007669"/>
    <property type="project" value="InterPro"/>
</dbReference>
<feature type="compositionally biased region" description="Basic and acidic residues" evidence="1">
    <location>
        <begin position="359"/>
        <end position="368"/>
    </location>
</feature>
<reference evidence="3" key="1">
    <citation type="journal article" date="2010" name="Nat. Biotechnol.">
        <title>Draft genome sequence of the oilseed species Ricinus communis.</title>
        <authorList>
            <person name="Chan A.P."/>
            <person name="Crabtree J."/>
            <person name="Zhao Q."/>
            <person name="Lorenzi H."/>
            <person name="Orvis J."/>
            <person name="Puiu D."/>
            <person name="Melake-Berhan A."/>
            <person name="Jones K.M."/>
            <person name="Redman J."/>
            <person name="Chen G."/>
            <person name="Cahoon E.B."/>
            <person name="Gedil M."/>
            <person name="Stanke M."/>
            <person name="Haas B.J."/>
            <person name="Wortman J.R."/>
            <person name="Fraser-Liggett C.M."/>
            <person name="Ravel J."/>
            <person name="Rabinowicz P.D."/>
        </authorList>
    </citation>
    <scope>NUCLEOTIDE SEQUENCE [LARGE SCALE GENOMIC DNA]</scope>
    <source>
        <strain evidence="3">cv. Hale</strain>
    </source>
</reference>
<protein>
    <recommendedName>
        <fullName evidence="4">DNA-binding protein RHL1</fullName>
    </recommendedName>
</protein>
<name>B9SVP0_RICCO</name>
<gene>
    <name evidence="2" type="ORF">RCOM_1066300</name>
</gene>
<accession>B9SVP0</accession>
<dbReference type="InParanoid" id="B9SVP0"/>
<feature type="non-terminal residue" evidence="2">
    <location>
        <position position="448"/>
    </location>
</feature>